<protein>
    <submittedName>
        <fullName evidence="1">Abi family protein</fullName>
    </submittedName>
</protein>
<organism evidence="1 2">
    <name type="scientific">Paraburkholderia polaris</name>
    <dbReference type="NCBI Taxonomy" id="2728848"/>
    <lineage>
        <taxon>Bacteria</taxon>
        <taxon>Pseudomonadati</taxon>
        <taxon>Pseudomonadota</taxon>
        <taxon>Betaproteobacteria</taxon>
        <taxon>Burkholderiales</taxon>
        <taxon>Burkholderiaceae</taxon>
        <taxon>Paraburkholderia</taxon>
    </lineage>
</organism>
<dbReference type="Pfam" id="PF07751">
    <property type="entry name" value="Abi_2"/>
    <property type="match status" value="1"/>
</dbReference>
<gene>
    <name evidence="1" type="ORF">HHL24_39345</name>
</gene>
<evidence type="ECO:0000313" key="2">
    <source>
        <dbReference type="Proteomes" id="UP000544134"/>
    </source>
</evidence>
<dbReference type="InterPro" id="IPR011664">
    <property type="entry name" value="Abi_system_AbiD/AbiF-like"/>
</dbReference>
<dbReference type="EMBL" id="JABBGJ010000064">
    <property type="protein sequence ID" value="NMM03914.1"/>
    <property type="molecule type" value="Genomic_DNA"/>
</dbReference>
<dbReference type="Proteomes" id="UP000544134">
    <property type="component" value="Unassembled WGS sequence"/>
</dbReference>
<accession>A0A848IVN5</accession>
<dbReference type="AlphaFoldDB" id="A0A848IVN5"/>
<keyword evidence="2" id="KW-1185">Reference proteome</keyword>
<evidence type="ECO:0000313" key="1">
    <source>
        <dbReference type="EMBL" id="NMM03914.1"/>
    </source>
</evidence>
<reference evidence="1 2" key="1">
    <citation type="submission" date="2020-04" db="EMBL/GenBank/DDBJ databases">
        <title>Paraburkholderia sp. RP-4-7 isolated from soil.</title>
        <authorList>
            <person name="Dahal R.H."/>
        </authorList>
    </citation>
    <scope>NUCLEOTIDE SEQUENCE [LARGE SCALE GENOMIC DNA]</scope>
    <source>
        <strain evidence="1 2">RP-4-7</strain>
    </source>
</reference>
<sequence length="157" mass="18173">MDDFQDGATFRLAVDFYDFDRALRLLVLDAIERIEVAVRVDVAHLLGRRHRLAHECAVLLDARFQHAERLKRYNDGVQKKAKEDFVAHHIQRYAGRMPIWVATETWDFGLLSKFYAGMKYGDQGRIAQCYGVDGPTLESRLRALNFVRNVSAHHSRL</sequence>
<proteinExistence type="predicted"/>
<name>A0A848IVN5_9BURK</name>
<comment type="caution">
    <text evidence="1">The sequence shown here is derived from an EMBL/GenBank/DDBJ whole genome shotgun (WGS) entry which is preliminary data.</text>
</comment>